<evidence type="ECO:0000313" key="5">
    <source>
        <dbReference type="Proteomes" id="UP000091857"/>
    </source>
</evidence>
<comment type="caution">
    <text evidence="4">The sequence shown here is derived from an EMBL/GenBank/DDBJ whole genome shotgun (WGS) entry which is preliminary data.</text>
</comment>
<dbReference type="STRING" id="3983.A0A2C9UJQ4"/>
<dbReference type="PANTHER" id="PTHR36335">
    <property type="entry name" value="CHAPERONE DNAJ-DOMAIN SUPERFAMILY PROTEIN"/>
    <property type="match status" value="1"/>
</dbReference>
<protein>
    <recommendedName>
        <fullName evidence="3">J domain-containing protein</fullName>
    </recommendedName>
</protein>
<dbReference type="InterPro" id="IPR036869">
    <property type="entry name" value="J_dom_sf"/>
</dbReference>
<feature type="region of interest" description="Disordered" evidence="2">
    <location>
        <begin position="44"/>
        <end position="65"/>
    </location>
</feature>
<dbReference type="EMBL" id="CM004400">
    <property type="protein sequence ID" value="OAY31158.1"/>
    <property type="molecule type" value="Genomic_DNA"/>
</dbReference>
<dbReference type="PROSITE" id="PS50076">
    <property type="entry name" value="DNAJ_2"/>
    <property type="match status" value="1"/>
</dbReference>
<dbReference type="OrthoDB" id="498970at2759"/>
<dbReference type="SUPFAM" id="SSF46565">
    <property type="entry name" value="Chaperone J-domain"/>
    <property type="match status" value="1"/>
</dbReference>
<accession>A0A2C9UJQ4</accession>
<dbReference type="OMA" id="CEIMEDL"/>
<dbReference type="Gramene" id="Manes.14G088800.7.v8.1">
    <property type="protein sequence ID" value="Manes.14G088800.7.v8.1.CDS"/>
    <property type="gene ID" value="Manes.14G088800.v8.1"/>
</dbReference>
<evidence type="ECO:0000256" key="2">
    <source>
        <dbReference type="SAM" id="MobiDB-lite"/>
    </source>
</evidence>
<sequence length="457" mass="51647">MSRGQSQQRNDSQKRALERSKLKGKANNVIDIDADRNPNFIIIDVPETSEGKSPDTSMSGKGKKPACRNVICIDDDDDESGHCGSSLDGFEEGGSEDACFASSKRSQHSCNQGKKLSSKSYLYRQKFSSGTSCEDDDSDCDIMEDNQGNIRQQWQEASLRKKMFENSPKCQSVLWDKDGPAGFNINSQNNVDVRKTAKVPTPCSSYENHESGNFKPSACIDGDAGGSTNTSNGKNQHTDLEGTIWSEMCENPPSTRVENESASKPSTNTQLQVEVNPRLFISISDDPSDVQNYIIGNREMLKKTEAFKLAQEEEWTSRQRELQSQAEEAQRLRKRRKAETLRLLETERRQKQRVEEVREAQKKDEETLNLKEQLRIEVRRELDKLEANSKDMASLLHGLGINIKGGLYPLPSEVRAAYKQALLRFHPDRASRSDIRQQIEAEEKFKLISHAKEKFML</sequence>
<dbReference type="CDD" id="cd06257">
    <property type="entry name" value="DnaJ"/>
    <property type="match status" value="1"/>
</dbReference>
<feature type="coiled-coil region" evidence="1">
    <location>
        <begin position="312"/>
        <end position="388"/>
    </location>
</feature>
<name>A0A2C9UJQ4_MANES</name>
<dbReference type="Proteomes" id="UP000091857">
    <property type="component" value="Chromosome 14"/>
</dbReference>
<feature type="compositionally biased region" description="Polar residues" evidence="2">
    <location>
        <begin position="1"/>
        <end position="10"/>
    </location>
</feature>
<feature type="compositionally biased region" description="Polar residues" evidence="2">
    <location>
        <begin position="252"/>
        <end position="269"/>
    </location>
</feature>
<dbReference type="PANTHER" id="PTHR36335:SF2">
    <property type="entry name" value="J DOMAIN-CONTAINING PROTEIN"/>
    <property type="match status" value="1"/>
</dbReference>
<feature type="domain" description="J" evidence="3">
    <location>
        <begin position="394"/>
        <end position="457"/>
    </location>
</feature>
<feature type="compositionally biased region" description="Basic and acidic residues" evidence="2">
    <location>
        <begin position="11"/>
        <end position="21"/>
    </location>
</feature>
<evidence type="ECO:0000313" key="4">
    <source>
        <dbReference type="EMBL" id="OAY31158.1"/>
    </source>
</evidence>
<reference evidence="5" key="1">
    <citation type="journal article" date="2016" name="Nat. Biotechnol.">
        <title>Sequencing wild and cultivated cassava and related species reveals extensive interspecific hybridization and genetic diversity.</title>
        <authorList>
            <person name="Bredeson J.V."/>
            <person name="Lyons J.B."/>
            <person name="Prochnik S.E."/>
            <person name="Wu G.A."/>
            <person name="Ha C.M."/>
            <person name="Edsinger-Gonzales E."/>
            <person name="Grimwood J."/>
            <person name="Schmutz J."/>
            <person name="Rabbi I.Y."/>
            <person name="Egesi C."/>
            <person name="Nauluvula P."/>
            <person name="Lebot V."/>
            <person name="Ndunguru J."/>
            <person name="Mkamilo G."/>
            <person name="Bart R.S."/>
            <person name="Setter T.L."/>
            <person name="Gleadow R.M."/>
            <person name="Kulakow P."/>
            <person name="Ferguson M.E."/>
            <person name="Rounsley S."/>
            <person name="Rokhsar D.S."/>
        </authorList>
    </citation>
    <scope>NUCLEOTIDE SEQUENCE [LARGE SCALE GENOMIC DNA]</scope>
    <source>
        <strain evidence="5">cv. AM560-2</strain>
    </source>
</reference>
<feature type="region of interest" description="Disordered" evidence="2">
    <location>
        <begin position="1"/>
        <end position="30"/>
    </location>
</feature>
<evidence type="ECO:0000256" key="1">
    <source>
        <dbReference type="SAM" id="Coils"/>
    </source>
</evidence>
<keyword evidence="1" id="KW-0175">Coiled coil</keyword>
<proteinExistence type="predicted"/>
<evidence type="ECO:0000259" key="3">
    <source>
        <dbReference type="PROSITE" id="PS50076"/>
    </source>
</evidence>
<feature type="region of interest" description="Disordered" evidence="2">
    <location>
        <begin position="217"/>
        <end position="269"/>
    </location>
</feature>
<keyword evidence="5" id="KW-1185">Reference proteome</keyword>
<dbReference type="Gramene" id="Manes.14G088800.8.v8.1">
    <property type="protein sequence ID" value="Manes.14G088800.8.v8.1.CDS"/>
    <property type="gene ID" value="Manes.14G088800.v8.1"/>
</dbReference>
<dbReference type="AlphaFoldDB" id="A0A2C9UJQ4"/>
<dbReference type="InterPro" id="IPR001623">
    <property type="entry name" value="DnaJ_domain"/>
</dbReference>
<feature type="region of interest" description="Disordered" evidence="2">
    <location>
        <begin position="82"/>
        <end position="112"/>
    </location>
</feature>
<feature type="compositionally biased region" description="Polar residues" evidence="2">
    <location>
        <begin position="226"/>
        <end position="235"/>
    </location>
</feature>
<dbReference type="Gene3D" id="1.10.287.110">
    <property type="entry name" value="DnaJ domain"/>
    <property type="match status" value="1"/>
</dbReference>
<gene>
    <name evidence="4" type="ORF">MANES_14G088800v8</name>
</gene>
<organism evidence="4 5">
    <name type="scientific">Manihot esculenta</name>
    <name type="common">Cassava</name>
    <name type="synonym">Jatropha manihot</name>
    <dbReference type="NCBI Taxonomy" id="3983"/>
    <lineage>
        <taxon>Eukaryota</taxon>
        <taxon>Viridiplantae</taxon>
        <taxon>Streptophyta</taxon>
        <taxon>Embryophyta</taxon>
        <taxon>Tracheophyta</taxon>
        <taxon>Spermatophyta</taxon>
        <taxon>Magnoliopsida</taxon>
        <taxon>eudicotyledons</taxon>
        <taxon>Gunneridae</taxon>
        <taxon>Pentapetalae</taxon>
        <taxon>rosids</taxon>
        <taxon>fabids</taxon>
        <taxon>Malpighiales</taxon>
        <taxon>Euphorbiaceae</taxon>
        <taxon>Crotonoideae</taxon>
        <taxon>Manihoteae</taxon>
        <taxon>Manihot</taxon>
    </lineage>
</organism>